<dbReference type="AlphaFoldDB" id="A0A2T0N404"/>
<feature type="domain" description="Aminoglycoside phosphotransferase" evidence="1">
    <location>
        <begin position="115"/>
        <end position="176"/>
    </location>
</feature>
<gene>
    <name evidence="2" type="ORF">B0I32_105332</name>
</gene>
<evidence type="ECO:0000313" key="2">
    <source>
        <dbReference type="EMBL" id="PRX66892.1"/>
    </source>
</evidence>
<dbReference type="GO" id="GO:0016740">
    <property type="term" value="F:transferase activity"/>
    <property type="evidence" value="ECO:0007669"/>
    <property type="project" value="UniProtKB-KW"/>
</dbReference>
<dbReference type="RefSeq" id="WP_106238967.1">
    <property type="nucleotide sequence ID" value="NZ_PVNG01000005.1"/>
</dbReference>
<keyword evidence="3" id="KW-1185">Reference proteome</keyword>
<organism evidence="2 3">
    <name type="scientific">Nonomuraea fuscirosea</name>
    <dbReference type="NCBI Taxonomy" id="1291556"/>
    <lineage>
        <taxon>Bacteria</taxon>
        <taxon>Bacillati</taxon>
        <taxon>Actinomycetota</taxon>
        <taxon>Actinomycetes</taxon>
        <taxon>Streptosporangiales</taxon>
        <taxon>Streptosporangiaceae</taxon>
        <taxon>Nonomuraea</taxon>
    </lineage>
</organism>
<sequence length="258" mass="28966">MDEQPLTGGRHVGAVRIGETVHRTANPWTRSVHTVLAHLEKVGFEGAPRVLGFDEQGREVLTYLHGDTIGEQHPWPAWPWTDRALTQVGAWLRRLHDATASFVPEPDAVWFVARPWQPGLVITHNDASPYNAVWQGDDLVGFVDWDTAGPFPRERDLAYCALTWVPLHARHVVTAQGFTAFDDRHRRLHLLLDAYGYEGDRSTFGLEVADRALRNAEVIRRLAAGGEPSHRALLPFAANLEQAVTELEALPPSFWVRD</sequence>
<evidence type="ECO:0000313" key="3">
    <source>
        <dbReference type="Proteomes" id="UP000238312"/>
    </source>
</evidence>
<evidence type="ECO:0000259" key="1">
    <source>
        <dbReference type="Pfam" id="PF01636"/>
    </source>
</evidence>
<dbReference type="Gene3D" id="3.90.1200.10">
    <property type="match status" value="1"/>
</dbReference>
<dbReference type="EMBL" id="PVNG01000005">
    <property type="protein sequence ID" value="PRX66892.1"/>
    <property type="molecule type" value="Genomic_DNA"/>
</dbReference>
<dbReference type="InterPro" id="IPR002575">
    <property type="entry name" value="Aminoglycoside_PTrfase"/>
</dbReference>
<reference evidence="2 3" key="1">
    <citation type="submission" date="2018-03" db="EMBL/GenBank/DDBJ databases">
        <title>Genomic Encyclopedia of Type Strains, Phase III (KMG-III): the genomes of soil and plant-associated and newly described type strains.</title>
        <authorList>
            <person name="Whitman W."/>
        </authorList>
    </citation>
    <scope>NUCLEOTIDE SEQUENCE [LARGE SCALE GENOMIC DNA]</scope>
    <source>
        <strain evidence="2 3">CGMCC 4.7104</strain>
    </source>
</reference>
<name>A0A2T0N404_9ACTN</name>
<protein>
    <submittedName>
        <fullName evidence="2">Phosphotransferase family enzyme</fullName>
    </submittedName>
</protein>
<keyword evidence="2" id="KW-0808">Transferase</keyword>
<accession>A0A2T0N404</accession>
<proteinExistence type="predicted"/>
<dbReference type="Pfam" id="PF01636">
    <property type="entry name" value="APH"/>
    <property type="match status" value="1"/>
</dbReference>
<dbReference type="OrthoDB" id="236897at2"/>
<dbReference type="InterPro" id="IPR011009">
    <property type="entry name" value="Kinase-like_dom_sf"/>
</dbReference>
<dbReference type="SUPFAM" id="SSF56112">
    <property type="entry name" value="Protein kinase-like (PK-like)"/>
    <property type="match status" value="1"/>
</dbReference>
<dbReference type="Proteomes" id="UP000238312">
    <property type="component" value="Unassembled WGS sequence"/>
</dbReference>
<comment type="caution">
    <text evidence="2">The sequence shown here is derived from an EMBL/GenBank/DDBJ whole genome shotgun (WGS) entry which is preliminary data.</text>
</comment>